<dbReference type="InterPro" id="IPR001647">
    <property type="entry name" value="HTH_TetR"/>
</dbReference>
<feature type="domain" description="HTH tetR-type" evidence="5">
    <location>
        <begin position="31"/>
        <end position="91"/>
    </location>
</feature>
<dbReference type="Proteomes" id="UP000317365">
    <property type="component" value="Chromosome"/>
</dbReference>
<accession>A0A515ES25</accession>
<proteinExistence type="predicted"/>
<feature type="DNA-binding region" description="H-T-H motif" evidence="4">
    <location>
        <begin position="54"/>
        <end position="73"/>
    </location>
</feature>
<sequence>MRRATIFVTASPHKNVTHFPAKRDGRKENGSNTQAALESAALHWFSEHGFEKASVGAICAQAQVTAGALYHHYGDKKGLFAAVVEQLDAQLVRAAAQANATVMASGASPWDGFLASIATVLQAGANSQLRRLMLVDAPAVLGPQQWGDIRKRQGLGAMQLSISALQAHGIFERHDASRLACIILGALYGAMESLPSDEALMAEGLQDASRCIHAMLHGLRHERVDGVDS</sequence>
<dbReference type="KEGG" id="rhg:EXZ61_15550"/>
<keyword evidence="3" id="KW-0804">Transcription</keyword>
<dbReference type="PRINTS" id="PR00455">
    <property type="entry name" value="HTHTETR"/>
</dbReference>
<dbReference type="AlphaFoldDB" id="A0A515ES25"/>
<dbReference type="GO" id="GO:0003700">
    <property type="term" value="F:DNA-binding transcription factor activity"/>
    <property type="evidence" value="ECO:0007669"/>
    <property type="project" value="TreeGrafter"/>
</dbReference>
<dbReference type="InterPro" id="IPR009057">
    <property type="entry name" value="Homeodomain-like_sf"/>
</dbReference>
<protein>
    <submittedName>
        <fullName evidence="6">TetR/AcrR family transcriptional regulator</fullName>
    </submittedName>
</protein>
<organism evidence="6 7">
    <name type="scientific">Rhodoferax aquaticus</name>
    <dbReference type="NCBI Taxonomy" id="2527691"/>
    <lineage>
        <taxon>Bacteria</taxon>
        <taxon>Pseudomonadati</taxon>
        <taxon>Pseudomonadota</taxon>
        <taxon>Betaproteobacteria</taxon>
        <taxon>Burkholderiales</taxon>
        <taxon>Comamonadaceae</taxon>
        <taxon>Rhodoferax</taxon>
    </lineage>
</organism>
<dbReference type="PROSITE" id="PS50977">
    <property type="entry name" value="HTH_TETR_2"/>
    <property type="match status" value="1"/>
</dbReference>
<dbReference type="InterPro" id="IPR050109">
    <property type="entry name" value="HTH-type_TetR-like_transc_reg"/>
</dbReference>
<evidence type="ECO:0000256" key="1">
    <source>
        <dbReference type="ARBA" id="ARBA00023015"/>
    </source>
</evidence>
<keyword evidence="2 4" id="KW-0238">DNA-binding</keyword>
<evidence type="ECO:0000256" key="2">
    <source>
        <dbReference type="ARBA" id="ARBA00023125"/>
    </source>
</evidence>
<dbReference type="SUPFAM" id="SSF46689">
    <property type="entry name" value="Homeodomain-like"/>
    <property type="match status" value="1"/>
</dbReference>
<dbReference type="EMBL" id="CP036282">
    <property type="protein sequence ID" value="QDL55472.1"/>
    <property type="molecule type" value="Genomic_DNA"/>
</dbReference>
<evidence type="ECO:0000313" key="6">
    <source>
        <dbReference type="EMBL" id="QDL55472.1"/>
    </source>
</evidence>
<dbReference type="GO" id="GO:0000976">
    <property type="term" value="F:transcription cis-regulatory region binding"/>
    <property type="evidence" value="ECO:0007669"/>
    <property type="project" value="TreeGrafter"/>
</dbReference>
<dbReference type="Pfam" id="PF00440">
    <property type="entry name" value="TetR_N"/>
    <property type="match status" value="1"/>
</dbReference>
<dbReference type="Pfam" id="PF21351">
    <property type="entry name" value="TetR_C_41"/>
    <property type="match status" value="1"/>
</dbReference>
<evidence type="ECO:0000256" key="4">
    <source>
        <dbReference type="PROSITE-ProRule" id="PRU00335"/>
    </source>
</evidence>
<reference evidence="7" key="2">
    <citation type="journal article" date="2020" name="Int. J. Syst. Evol. Microbiol.">
        <title>Genomic insights into a novel species Rhodoferax aquaticus sp. nov., isolated from freshwater.</title>
        <authorList>
            <person name="Li T."/>
            <person name="Zhuo Y."/>
            <person name="Jin C.Z."/>
            <person name="Wu X."/>
            <person name="Ko S.R."/>
            <person name="Jin F.J."/>
            <person name="Ahn C.Y."/>
            <person name="Oh H.M."/>
            <person name="Lee H.G."/>
            <person name="Jin L."/>
        </authorList>
    </citation>
    <scope>NUCLEOTIDE SEQUENCE [LARGE SCALE GENOMIC DNA]</scope>
    <source>
        <strain evidence="7">Gr-4</strain>
    </source>
</reference>
<keyword evidence="7" id="KW-1185">Reference proteome</keyword>
<evidence type="ECO:0000256" key="3">
    <source>
        <dbReference type="ARBA" id="ARBA00023163"/>
    </source>
</evidence>
<gene>
    <name evidence="6" type="ORF">EXZ61_15550</name>
</gene>
<dbReference type="Gene3D" id="1.10.357.10">
    <property type="entry name" value="Tetracycline Repressor, domain 2"/>
    <property type="match status" value="1"/>
</dbReference>
<dbReference type="PANTHER" id="PTHR30055:SF234">
    <property type="entry name" value="HTH-TYPE TRANSCRIPTIONAL REGULATOR BETI"/>
    <property type="match status" value="1"/>
</dbReference>
<keyword evidence="1" id="KW-0805">Transcription regulation</keyword>
<evidence type="ECO:0000259" key="5">
    <source>
        <dbReference type="PROSITE" id="PS50977"/>
    </source>
</evidence>
<reference evidence="7" key="1">
    <citation type="submission" date="2019-02" db="EMBL/GenBank/DDBJ databases">
        <title>Complete genome sequence of Rhodoferax sp. Gr-4.</title>
        <authorList>
            <person name="Jin L."/>
        </authorList>
    </citation>
    <scope>NUCLEOTIDE SEQUENCE [LARGE SCALE GENOMIC DNA]</scope>
    <source>
        <strain evidence="7">Gr-4</strain>
    </source>
</reference>
<dbReference type="InterPro" id="IPR049484">
    <property type="entry name" value="Rv0078-like_C"/>
</dbReference>
<dbReference type="PANTHER" id="PTHR30055">
    <property type="entry name" value="HTH-TYPE TRANSCRIPTIONAL REGULATOR RUTR"/>
    <property type="match status" value="1"/>
</dbReference>
<evidence type="ECO:0000313" key="7">
    <source>
        <dbReference type="Proteomes" id="UP000317365"/>
    </source>
</evidence>
<name>A0A515ES25_9BURK</name>